<gene>
    <name evidence="2" type="ORF">AB5J51_40295</name>
</gene>
<evidence type="ECO:0000313" key="2">
    <source>
        <dbReference type="EMBL" id="XDV68671.1"/>
    </source>
</evidence>
<dbReference type="RefSeq" id="WP_369780158.1">
    <property type="nucleotide sequence ID" value="NZ_CP165727.1"/>
</dbReference>
<organism evidence="2">
    <name type="scientific">Streptomyces sp. R33</name>
    <dbReference type="NCBI Taxonomy" id="3238629"/>
    <lineage>
        <taxon>Bacteria</taxon>
        <taxon>Bacillati</taxon>
        <taxon>Actinomycetota</taxon>
        <taxon>Actinomycetes</taxon>
        <taxon>Kitasatosporales</taxon>
        <taxon>Streptomycetaceae</taxon>
        <taxon>Streptomyces</taxon>
    </lineage>
</organism>
<dbReference type="AlphaFoldDB" id="A0AB39YG21"/>
<dbReference type="InterPro" id="IPR036220">
    <property type="entry name" value="UDP-Glc/GDP-Man_DH_C_sf"/>
</dbReference>
<reference evidence="2" key="1">
    <citation type="submission" date="2024-08" db="EMBL/GenBank/DDBJ databases">
        <authorList>
            <person name="Yu S.T."/>
        </authorList>
    </citation>
    <scope>NUCLEOTIDE SEQUENCE</scope>
    <source>
        <strain evidence="2">R33</strain>
    </source>
</reference>
<feature type="region of interest" description="Disordered" evidence="1">
    <location>
        <begin position="49"/>
        <end position="68"/>
    </location>
</feature>
<name>A0AB39YG21_9ACTN</name>
<feature type="region of interest" description="Disordered" evidence="1">
    <location>
        <begin position="1"/>
        <end position="24"/>
    </location>
</feature>
<dbReference type="SUPFAM" id="SSF52413">
    <property type="entry name" value="UDP-glucose/GDP-mannose dehydrogenase C-terminal domain"/>
    <property type="match status" value="1"/>
</dbReference>
<evidence type="ECO:0000256" key="1">
    <source>
        <dbReference type="SAM" id="MobiDB-lite"/>
    </source>
</evidence>
<protein>
    <submittedName>
        <fullName evidence="2">Uncharacterized protein</fullName>
    </submittedName>
</protein>
<proteinExistence type="predicted"/>
<sequence length="68" mass="7236">MYRRGSWTGGWTLLPAGDRERDGSGIRDSRALVVAQALHDLGATVTVTDPKALDNARKAPGSTTSRTP</sequence>
<dbReference type="EMBL" id="CP165727">
    <property type="protein sequence ID" value="XDV68671.1"/>
    <property type="molecule type" value="Genomic_DNA"/>
</dbReference>
<accession>A0AB39YG21</accession>